<feature type="region of interest" description="Disordered" evidence="1">
    <location>
        <begin position="181"/>
        <end position="201"/>
    </location>
</feature>
<organism evidence="2 3">
    <name type="scientific">Puccinia coronata f. sp. avenae</name>
    <dbReference type="NCBI Taxonomy" id="200324"/>
    <lineage>
        <taxon>Eukaryota</taxon>
        <taxon>Fungi</taxon>
        <taxon>Dikarya</taxon>
        <taxon>Basidiomycota</taxon>
        <taxon>Pucciniomycotina</taxon>
        <taxon>Pucciniomycetes</taxon>
        <taxon>Pucciniales</taxon>
        <taxon>Pucciniaceae</taxon>
        <taxon>Puccinia</taxon>
    </lineage>
</organism>
<dbReference type="AlphaFoldDB" id="A0A2N5SH58"/>
<evidence type="ECO:0000313" key="2">
    <source>
        <dbReference type="EMBL" id="PLW12535.1"/>
    </source>
</evidence>
<gene>
    <name evidence="2" type="ORF">PCANC_23009</name>
</gene>
<keyword evidence="3" id="KW-1185">Reference proteome</keyword>
<comment type="caution">
    <text evidence="2">The sequence shown here is derived from an EMBL/GenBank/DDBJ whole genome shotgun (WGS) entry which is preliminary data.</text>
</comment>
<dbReference type="EMBL" id="PGCJ01000979">
    <property type="protein sequence ID" value="PLW12535.1"/>
    <property type="molecule type" value="Genomic_DNA"/>
</dbReference>
<accession>A0A2N5SH58</accession>
<protein>
    <submittedName>
        <fullName evidence="2">Uncharacterized protein</fullName>
    </submittedName>
</protein>
<evidence type="ECO:0000313" key="3">
    <source>
        <dbReference type="Proteomes" id="UP000235388"/>
    </source>
</evidence>
<evidence type="ECO:0000256" key="1">
    <source>
        <dbReference type="SAM" id="MobiDB-lite"/>
    </source>
</evidence>
<proteinExistence type="predicted"/>
<name>A0A2N5SH58_9BASI</name>
<sequence length="227" mass="24604">MYPCSFLCPSPASLSRATCIWNRPTAQQRSSPNRGTEPTTPYIIPGHPVPHRPADSFDPANAVMCQVVKLMPTKTCSTFGQIEAEHSLDLSLLHQSLYSSLSPLKKRGGAPPMSVKSGLIDHDFHRNQRVSEICASDPGGRLQFEDSEGKILELLDLPLRGLSVSGLTFQIRPNLIREGPLGRSVHSQRHSKVSSSLRASPPGEVNRVAIRVLATQTQKSPPTGGAV</sequence>
<reference evidence="2 3" key="1">
    <citation type="submission" date="2017-11" db="EMBL/GenBank/DDBJ databases">
        <title>De novo assembly and phasing of dikaryotic genomes from two isolates of Puccinia coronata f. sp. avenae, the causal agent of oat crown rust.</title>
        <authorList>
            <person name="Miller M.E."/>
            <person name="Zhang Y."/>
            <person name="Omidvar V."/>
            <person name="Sperschneider J."/>
            <person name="Schwessinger B."/>
            <person name="Raley C."/>
            <person name="Palmer J.M."/>
            <person name="Garnica D."/>
            <person name="Upadhyaya N."/>
            <person name="Rathjen J."/>
            <person name="Taylor J.M."/>
            <person name="Park R.F."/>
            <person name="Dodds P.N."/>
            <person name="Hirsch C.D."/>
            <person name="Kianian S.F."/>
            <person name="Figueroa M."/>
        </authorList>
    </citation>
    <scope>NUCLEOTIDE SEQUENCE [LARGE SCALE GENOMIC DNA]</scope>
    <source>
        <strain evidence="2">12NC29</strain>
    </source>
</reference>
<dbReference type="Proteomes" id="UP000235388">
    <property type="component" value="Unassembled WGS sequence"/>
</dbReference>